<dbReference type="GeneID" id="77730610"/>
<feature type="compositionally biased region" description="Basic and acidic residues" evidence="1">
    <location>
        <begin position="492"/>
        <end position="501"/>
    </location>
</feature>
<sequence length="745" mass="79829">MFGRPSRSYAAVNHDQDGLSSVTNTAPYTSGSKRVEGGFKTYRPPLSETHGKRTIHSHDPNPNSAFAPLPPAFQLQLHRNKKDIARLGQAAELDRILDPDYKTTIPSHVHDGTNGESSSMGASRSNRGGSILSRHSNGNGTTGLGIKSTASLGNFKSAMNLGGKKGPVYMDGKGRMHDTEYDPFKGVSEASRKNSRRRSAFGSDRRHGSGSSSGSSAGSEAGDGTSEHATSAGGGGRKSVDGGREEEEARRRAELERRRLDELSGIAMARRRSMMSERSGRGTPSLRSSEDGGSMSTNPHEQGRYGAGLGTQRTRSQQGGIYYYTPSPLSPTFESGHTDSPLPVPDTPALSVTTSRARTNTTSDGGDDHPRKVTESTLAPPGTSSPPPPPPLSPFPRHKSPSMTREPTKEKIEIRSDGSKKITGFDAPSSPMPPSYPTSTTPLQQPNQALDVPLSAKSGQSRGSRGSSDREQYRDRERGDGESMISQARRPKPAERPREELFPETPAQAKKREERERRAGRTTSSARVPSSTRGLATDSPLTGTSTRLLPEIQIVADDDPRIVFNPSGAVTRVQTVHDHVIRGPFSLALQAQGQGLARIPSGGSRNGSRAGSPGPGGGAGEIGPDGFPIFGPGAGGGGGSRRPSSVKSTPFSLTGSARGSGVIEEGQGGYLPSRWANGDRRLRTTEESKEAYRPKEWGGKHGDLGGRQEEWKPDAKEQFKRQWKDMQTNARFSLFRAKKKLERKV</sequence>
<evidence type="ECO:0000313" key="2">
    <source>
        <dbReference type="EMBL" id="KAI9632746.1"/>
    </source>
</evidence>
<feature type="compositionally biased region" description="Gly residues" evidence="1">
    <location>
        <begin position="613"/>
        <end position="623"/>
    </location>
</feature>
<feature type="region of interest" description="Disordered" evidence="1">
    <location>
        <begin position="166"/>
        <end position="548"/>
    </location>
</feature>
<evidence type="ECO:0000256" key="1">
    <source>
        <dbReference type="SAM" id="MobiDB-lite"/>
    </source>
</evidence>
<organism evidence="2 3">
    <name type="scientific">Dioszegia hungarica</name>
    <dbReference type="NCBI Taxonomy" id="4972"/>
    <lineage>
        <taxon>Eukaryota</taxon>
        <taxon>Fungi</taxon>
        <taxon>Dikarya</taxon>
        <taxon>Basidiomycota</taxon>
        <taxon>Agaricomycotina</taxon>
        <taxon>Tremellomycetes</taxon>
        <taxon>Tremellales</taxon>
        <taxon>Bulleribasidiaceae</taxon>
        <taxon>Dioszegia</taxon>
    </lineage>
</organism>
<feature type="region of interest" description="Disordered" evidence="1">
    <location>
        <begin position="104"/>
        <end position="145"/>
    </location>
</feature>
<feature type="compositionally biased region" description="Polar residues" evidence="1">
    <location>
        <begin position="350"/>
        <end position="364"/>
    </location>
</feature>
<feature type="region of interest" description="Disordered" evidence="1">
    <location>
        <begin position="1"/>
        <end position="69"/>
    </location>
</feature>
<feature type="compositionally biased region" description="Polar residues" evidence="1">
    <location>
        <begin position="528"/>
        <end position="547"/>
    </location>
</feature>
<feature type="compositionally biased region" description="Basic and acidic residues" evidence="1">
    <location>
        <begin position="467"/>
        <end position="481"/>
    </location>
</feature>
<feature type="compositionally biased region" description="Basic and acidic residues" evidence="1">
    <location>
        <begin position="406"/>
        <end position="420"/>
    </location>
</feature>
<feature type="compositionally biased region" description="Basic and acidic residues" evidence="1">
    <location>
        <begin position="677"/>
        <end position="713"/>
    </location>
</feature>
<dbReference type="RefSeq" id="XP_052942523.1">
    <property type="nucleotide sequence ID" value="XM_053091405.1"/>
</dbReference>
<keyword evidence="3" id="KW-1185">Reference proteome</keyword>
<feature type="compositionally biased region" description="Pro residues" evidence="1">
    <location>
        <begin position="383"/>
        <end position="394"/>
    </location>
</feature>
<feature type="compositionally biased region" description="Polar residues" evidence="1">
    <location>
        <begin position="114"/>
        <end position="139"/>
    </location>
</feature>
<evidence type="ECO:0000313" key="3">
    <source>
        <dbReference type="Proteomes" id="UP001164286"/>
    </source>
</evidence>
<feature type="compositionally biased region" description="Low complexity" evidence="1">
    <location>
        <begin position="209"/>
        <end position="224"/>
    </location>
</feature>
<feature type="compositionally biased region" description="Low complexity" evidence="1">
    <location>
        <begin position="600"/>
        <end position="612"/>
    </location>
</feature>
<reference evidence="2" key="1">
    <citation type="journal article" date="2022" name="G3 (Bethesda)">
        <title>High quality genome of the basidiomycete yeast Dioszegia hungarica PDD-24b-2 isolated from cloud water.</title>
        <authorList>
            <person name="Jarrige D."/>
            <person name="Haridas S."/>
            <person name="Bleykasten-Grosshans C."/>
            <person name="Joly M."/>
            <person name="Nadalig T."/>
            <person name="Sancelme M."/>
            <person name="Vuilleumier S."/>
            <person name="Grigoriev I.V."/>
            <person name="Amato P."/>
            <person name="Bringel F."/>
        </authorList>
    </citation>
    <scope>NUCLEOTIDE SEQUENCE</scope>
    <source>
        <strain evidence="2">PDD-24b-2</strain>
    </source>
</reference>
<dbReference type="AlphaFoldDB" id="A0AA38LTN4"/>
<feature type="compositionally biased region" description="Basic and acidic residues" evidence="1">
    <location>
        <begin position="172"/>
        <end position="183"/>
    </location>
</feature>
<proteinExistence type="predicted"/>
<feature type="region of interest" description="Disordered" evidence="1">
    <location>
        <begin position="596"/>
        <end position="713"/>
    </location>
</feature>
<feature type="compositionally biased region" description="Polar residues" evidence="1">
    <location>
        <begin position="642"/>
        <end position="657"/>
    </location>
</feature>
<accession>A0AA38LTN4</accession>
<dbReference type="EMBL" id="JAKWFO010000014">
    <property type="protein sequence ID" value="KAI9632746.1"/>
    <property type="molecule type" value="Genomic_DNA"/>
</dbReference>
<protein>
    <submittedName>
        <fullName evidence="2">Uncharacterized protein</fullName>
    </submittedName>
</protein>
<feature type="compositionally biased region" description="Basic and acidic residues" evidence="1">
    <location>
        <begin position="510"/>
        <end position="519"/>
    </location>
</feature>
<name>A0AA38LTN4_9TREE</name>
<dbReference type="Proteomes" id="UP001164286">
    <property type="component" value="Unassembled WGS sequence"/>
</dbReference>
<comment type="caution">
    <text evidence="2">The sequence shown here is derived from an EMBL/GenBank/DDBJ whole genome shotgun (WGS) entry which is preliminary data.</text>
</comment>
<feature type="compositionally biased region" description="Polar residues" evidence="1">
    <location>
        <begin position="18"/>
        <end position="32"/>
    </location>
</feature>
<gene>
    <name evidence="2" type="ORF">MKK02DRAFT_41058</name>
</gene>
<feature type="compositionally biased region" description="Basic and acidic residues" evidence="1">
    <location>
        <begin position="238"/>
        <end position="262"/>
    </location>
</feature>